<protein>
    <submittedName>
        <fullName evidence="1">Methyl-accepting chemotaxis protein</fullName>
    </submittedName>
</protein>
<organism evidence="1 2">
    <name type="scientific">Massilia orientalis</name>
    <dbReference type="NCBI Taxonomy" id="3050128"/>
    <lineage>
        <taxon>Bacteria</taxon>
        <taxon>Pseudomonadati</taxon>
        <taxon>Pseudomonadota</taxon>
        <taxon>Betaproteobacteria</taxon>
        <taxon>Burkholderiales</taxon>
        <taxon>Oxalobacteraceae</taxon>
        <taxon>Telluria group</taxon>
        <taxon>Massilia</taxon>
    </lineage>
</organism>
<evidence type="ECO:0000313" key="1">
    <source>
        <dbReference type="EMBL" id="MFJ1470403.1"/>
    </source>
</evidence>
<name>A0ACC7MGV1_9BURK</name>
<gene>
    <name evidence="1" type="ORF">QPK29_022030</name>
</gene>
<sequence length="638" mass="67186">MNFRQLGIRSKLMLSMGVCLLVFIAISSTLSISMTSAQMRERVVDNELPARISAIRNDIQRQIAEPAAISQTLANNTFLQAWEDAGNPDDGLAAWTAQSRRLFEANHAATVFWVSDTTSKYFTEKGFDRTIDKQSDKDAWFKKFLDSGVSYSLNLDKDGTTGVYTLFIDSRVQTPGGKLAIAGLGLSAEALANSIRSYRLGKSGYVYLVSNDGTLLVHRDRSLLDGHHTLDKQPGFTPELVRSLLGKQAFASSRYDAPAGRQFVASSYVPELNLYVVAEVPEAEVLGNIGQTAAVSAIVAALVGGAVGLAAIWFVAGAISAPVMGAACMLGEIADGEGDLSRRLQADGEDEVGKLAQAFNRFVGSLSGTIGKVRDSSHVIADATEEIARGNLDLSARTEAQASSIEETAAAMEELTTTVRHNADNAMEANRLVSETAQSAEKGGAVVAEVVRTMGAITESSRKIAEIIGVIDGIAFQTNILALNAAVEAARAGEQGRGFAVVAGEVRTLAQRSAAASKEIRQLILDSVAKVDAGSTLADGAGHAMEAIVASVRRAEVLMRDIAASSQEQSLGIAQVNQAIAQMDDATQQNAALVEEAAAAAAALQEQARELDAVVSTFKLAASTPAVATPAGRKLLPA</sequence>
<accession>A0ACC7MGV1</accession>
<reference evidence="1" key="1">
    <citation type="submission" date="2024-11" db="EMBL/GenBank/DDBJ databases">
        <title>Description of Massilia orientalis sp. nov., isolated from rhizosphere soil of Ageratina adenophora.</title>
        <authorList>
            <person name="Wang Y."/>
        </authorList>
    </citation>
    <scope>NUCLEOTIDE SEQUENCE</scope>
    <source>
        <strain evidence="1">YIM B02787</strain>
    </source>
</reference>
<proteinExistence type="predicted"/>
<keyword evidence="2" id="KW-1185">Reference proteome</keyword>
<comment type="caution">
    <text evidence="1">The sequence shown here is derived from an EMBL/GenBank/DDBJ whole genome shotgun (WGS) entry which is preliminary data.</text>
</comment>
<dbReference type="EMBL" id="JASNRB020000014">
    <property type="protein sequence ID" value="MFJ1470403.1"/>
    <property type="molecule type" value="Genomic_DNA"/>
</dbReference>
<dbReference type="Proteomes" id="UP001168096">
    <property type="component" value="Unassembled WGS sequence"/>
</dbReference>
<evidence type="ECO:0000313" key="2">
    <source>
        <dbReference type="Proteomes" id="UP001168096"/>
    </source>
</evidence>